<reference evidence="1" key="1">
    <citation type="submission" date="2021-03" db="EMBL/GenBank/DDBJ databases">
        <authorList>
            <consortium name="DOE Joint Genome Institute"/>
            <person name="Ahrendt S."/>
            <person name="Looney B.P."/>
            <person name="Miyauchi S."/>
            <person name="Morin E."/>
            <person name="Drula E."/>
            <person name="Courty P.E."/>
            <person name="Chicoki N."/>
            <person name="Fauchery L."/>
            <person name="Kohler A."/>
            <person name="Kuo A."/>
            <person name="Labutti K."/>
            <person name="Pangilinan J."/>
            <person name="Lipzen A."/>
            <person name="Riley R."/>
            <person name="Andreopoulos W."/>
            <person name="He G."/>
            <person name="Johnson J."/>
            <person name="Barry K.W."/>
            <person name="Grigoriev I.V."/>
            <person name="Nagy L."/>
            <person name="Hibbett D."/>
            <person name="Henrissat B."/>
            <person name="Matheny P.B."/>
            <person name="Labbe J."/>
            <person name="Martin F."/>
        </authorList>
    </citation>
    <scope>NUCLEOTIDE SEQUENCE</scope>
    <source>
        <strain evidence="1">HHB10654</strain>
    </source>
</reference>
<dbReference type="Proteomes" id="UP000814140">
    <property type="component" value="Unassembled WGS sequence"/>
</dbReference>
<name>A0ACB8T3V8_9AGAM</name>
<keyword evidence="2" id="KW-1185">Reference proteome</keyword>
<dbReference type="EMBL" id="MU277202">
    <property type="protein sequence ID" value="KAI0063534.1"/>
    <property type="molecule type" value="Genomic_DNA"/>
</dbReference>
<reference evidence="1" key="2">
    <citation type="journal article" date="2022" name="New Phytol.">
        <title>Evolutionary transition to the ectomycorrhizal habit in the genomes of a hyperdiverse lineage of mushroom-forming fungi.</title>
        <authorList>
            <person name="Looney B."/>
            <person name="Miyauchi S."/>
            <person name="Morin E."/>
            <person name="Drula E."/>
            <person name="Courty P.E."/>
            <person name="Kohler A."/>
            <person name="Kuo A."/>
            <person name="LaButti K."/>
            <person name="Pangilinan J."/>
            <person name="Lipzen A."/>
            <person name="Riley R."/>
            <person name="Andreopoulos W."/>
            <person name="He G."/>
            <person name="Johnson J."/>
            <person name="Nolan M."/>
            <person name="Tritt A."/>
            <person name="Barry K.W."/>
            <person name="Grigoriev I.V."/>
            <person name="Nagy L.G."/>
            <person name="Hibbett D."/>
            <person name="Henrissat B."/>
            <person name="Matheny P.B."/>
            <person name="Labbe J."/>
            <person name="Martin F.M."/>
        </authorList>
    </citation>
    <scope>NUCLEOTIDE SEQUENCE</scope>
    <source>
        <strain evidence="1">HHB10654</strain>
    </source>
</reference>
<organism evidence="1 2">
    <name type="scientific">Artomyces pyxidatus</name>
    <dbReference type="NCBI Taxonomy" id="48021"/>
    <lineage>
        <taxon>Eukaryota</taxon>
        <taxon>Fungi</taxon>
        <taxon>Dikarya</taxon>
        <taxon>Basidiomycota</taxon>
        <taxon>Agaricomycotina</taxon>
        <taxon>Agaricomycetes</taxon>
        <taxon>Russulales</taxon>
        <taxon>Auriscalpiaceae</taxon>
        <taxon>Artomyces</taxon>
    </lineage>
</organism>
<evidence type="ECO:0000313" key="1">
    <source>
        <dbReference type="EMBL" id="KAI0063534.1"/>
    </source>
</evidence>
<proteinExistence type="predicted"/>
<gene>
    <name evidence="1" type="ORF">BV25DRAFT_383079</name>
</gene>
<accession>A0ACB8T3V8</accession>
<sequence length="305" mass="34975">MLCRSLGTSASTSLLRNVGPGAPLPPLTAATRTPYKTGTLLTPSSPSPSFIYSRHRGLLFWYQFRKKSNMIESTNPHNPLAIHRLPPEIMVEIFQSACEGDRAVLNNNKVQVRIVITHVCVRWRQIALNPKLWTYLDLGSTPRAWIPQIIERAKDLGHTIIGYGREDMLKMPGNQGRGRFPINVLVRELRLRGVKLNQKGENDFGSWLESQSQDNMVWKQCSPLTLYLSCRYPVVRLEISSRIHGVEGPLEAGDRHPQFIDPIHARCIERSQRNAIFEIPPSFWWSSPASPDYWRYRWPRAYQAH</sequence>
<protein>
    <submittedName>
        <fullName evidence="1">Uncharacterized protein</fullName>
    </submittedName>
</protein>
<evidence type="ECO:0000313" key="2">
    <source>
        <dbReference type="Proteomes" id="UP000814140"/>
    </source>
</evidence>
<comment type="caution">
    <text evidence="1">The sequence shown here is derived from an EMBL/GenBank/DDBJ whole genome shotgun (WGS) entry which is preliminary data.</text>
</comment>